<evidence type="ECO:0000313" key="2">
    <source>
        <dbReference type="EMBL" id="MCJ2177192.1"/>
    </source>
</evidence>
<protein>
    <submittedName>
        <fullName evidence="2">Cytochrome P450</fullName>
    </submittedName>
</protein>
<dbReference type="PANTHER" id="PTHR46696">
    <property type="entry name" value="P450, PUTATIVE (EUROFUNG)-RELATED"/>
    <property type="match status" value="1"/>
</dbReference>
<sequence>MATSAQSSFIPAHVPANLAWDHSLAQFNNELDDPFMAASRLLDGPPLIWARDAVQGRPGWVIARHALLKEAFIDWEHFSSEGGMDLTMLLGVDWNLNPVNIDPPMHTKYRKVLTPFFTPKAVSHMEQGVHDTVHQLIAPFEDKGGCDFVKDFAIPFPSLIFLKLMGMPADMMHQFFGWEQSLLHGATMEERIGAGREILEYLKYHLEQQRKQPMTPLMESIVNAEIDGRKLNDGEILGMFYTFYVGGLDTVYATLSWSMRHIATHPEFQQFLRDNPDKMDKMDKAVLELLRMFSVVSSQRRVTQDFVWHGVQMKENDLVVMPIFIACRDPEAYPAPHAINLDRSEQTLSFASGPHLCLGMHLARRELKIAIQSFLDRFDDIHIPEGKHYTYHAGPTFNVDSLPLAWTRKA</sequence>
<name>A0ABT0AWP8_9SPHN</name>
<keyword evidence="3" id="KW-1185">Reference proteome</keyword>
<dbReference type="PANTHER" id="PTHR46696:SF6">
    <property type="entry name" value="P450, PUTATIVE (EUROFUNG)-RELATED"/>
    <property type="match status" value="1"/>
</dbReference>
<dbReference type="InterPro" id="IPR001128">
    <property type="entry name" value="Cyt_P450"/>
</dbReference>
<comment type="caution">
    <text evidence="2">The sequence shown here is derived from an EMBL/GenBank/DDBJ whole genome shotgun (WGS) entry which is preliminary data.</text>
</comment>
<comment type="similarity">
    <text evidence="1">Belongs to the cytochrome P450 family.</text>
</comment>
<gene>
    <name evidence="2" type="ORF">MTR64_01305</name>
</gene>
<evidence type="ECO:0000256" key="1">
    <source>
        <dbReference type="ARBA" id="ARBA00010617"/>
    </source>
</evidence>
<dbReference type="Pfam" id="PF00067">
    <property type="entry name" value="p450"/>
    <property type="match status" value="1"/>
</dbReference>
<dbReference type="EMBL" id="JALHLE010000002">
    <property type="protein sequence ID" value="MCJ2177192.1"/>
    <property type="molecule type" value="Genomic_DNA"/>
</dbReference>
<dbReference type="Proteomes" id="UP001162880">
    <property type="component" value="Unassembled WGS sequence"/>
</dbReference>
<dbReference type="InterPro" id="IPR036396">
    <property type="entry name" value="Cyt_P450_sf"/>
</dbReference>
<dbReference type="PRINTS" id="PR00359">
    <property type="entry name" value="BP450"/>
</dbReference>
<accession>A0ABT0AWP8</accession>
<evidence type="ECO:0000313" key="3">
    <source>
        <dbReference type="Proteomes" id="UP001162880"/>
    </source>
</evidence>
<reference evidence="2" key="1">
    <citation type="submission" date="2022-03" db="EMBL/GenBank/DDBJ databases">
        <title>Identification of a novel bacterium isolated from mangrove sediments.</title>
        <authorList>
            <person name="Pan X."/>
        </authorList>
    </citation>
    <scope>NUCLEOTIDE SEQUENCE</scope>
    <source>
        <strain evidence="2">B2580</strain>
    </source>
</reference>
<dbReference type="SUPFAM" id="SSF48264">
    <property type="entry name" value="Cytochrome P450"/>
    <property type="match status" value="1"/>
</dbReference>
<organism evidence="2 3">
    <name type="scientific">Novosphingobium album</name>
    <name type="common">ex Hu et al. 2023</name>
    <dbReference type="NCBI Taxonomy" id="2930093"/>
    <lineage>
        <taxon>Bacteria</taxon>
        <taxon>Pseudomonadati</taxon>
        <taxon>Pseudomonadota</taxon>
        <taxon>Alphaproteobacteria</taxon>
        <taxon>Sphingomonadales</taxon>
        <taxon>Sphingomonadaceae</taxon>
        <taxon>Novosphingobium</taxon>
    </lineage>
</organism>
<proteinExistence type="inferred from homology"/>
<dbReference type="InterPro" id="IPR002397">
    <property type="entry name" value="Cyt_P450_B"/>
</dbReference>
<dbReference type="RefSeq" id="WP_243989983.1">
    <property type="nucleotide sequence ID" value="NZ_JALHLE010000002.1"/>
</dbReference>
<dbReference type="Gene3D" id="1.10.630.10">
    <property type="entry name" value="Cytochrome P450"/>
    <property type="match status" value="1"/>
</dbReference>
<dbReference type="PRINTS" id="PR00385">
    <property type="entry name" value="P450"/>
</dbReference>